<evidence type="ECO:0000256" key="8">
    <source>
        <dbReference type="SAM" id="Phobius"/>
    </source>
</evidence>
<evidence type="ECO:0000256" key="1">
    <source>
        <dbReference type="ARBA" id="ARBA00004429"/>
    </source>
</evidence>
<keyword evidence="3" id="KW-1003">Cell membrane</keyword>
<reference evidence="10" key="2">
    <citation type="submission" date="2020-07" db="EMBL/GenBank/DDBJ databases">
        <authorList>
            <consortium name="NCBI Pathogen Detection Project"/>
        </authorList>
    </citation>
    <scope>NUCLEOTIDE SEQUENCE</scope>
    <source>
        <strain evidence="10">C25</strain>
    </source>
</reference>
<dbReference type="Pfam" id="PF00482">
    <property type="entry name" value="T2SSF"/>
    <property type="match status" value="2"/>
</dbReference>
<feature type="domain" description="Type II secretion system protein GspF" evidence="9">
    <location>
        <begin position="270"/>
        <end position="392"/>
    </location>
</feature>
<evidence type="ECO:0000256" key="2">
    <source>
        <dbReference type="ARBA" id="ARBA00005745"/>
    </source>
</evidence>
<dbReference type="EMBL" id="DACTBT010000004">
    <property type="protein sequence ID" value="HAT4297697.1"/>
    <property type="molecule type" value="Genomic_DNA"/>
</dbReference>
<comment type="similarity">
    <text evidence="2">Belongs to the GSP F family.</text>
</comment>
<dbReference type="Proteomes" id="UP000855421">
    <property type="component" value="Unassembled WGS sequence"/>
</dbReference>
<proteinExistence type="inferred from homology"/>
<evidence type="ECO:0000313" key="11">
    <source>
        <dbReference type="EMBL" id="MBO3417066.1"/>
    </source>
</evidence>
<evidence type="ECO:0000313" key="10">
    <source>
        <dbReference type="EMBL" id="HAT4297697.1"/>
    </source>
</evidence>
<protein>
    <submittedName>
        <fullName evidence="10">Type II secretion system F family protein</fullName>
    </submittedName>
</protein>
<feature type="transmembrane region" description="Helical" evidence="8">
    <location>
        <begin position="216"/>
        <end position="239"/>
    </location>
</feature>
<dbReference type="InterPro" id="IPR018076">
    <property type="entry name" value="T2SS_GspF_dom"/>
</dbReference>
<dbReference type="GO" id="GO:0005886">
    <property type="term" value="C:plasma membrane"/>
    <property type="evidence" value="ECO:0007669"/>
    <property type="project" value="UniProtKB-SubCell"/>
</dbReference>
<keyword evidence="7 8" id="KW-0472">Membrane</keyword>
<name>A0AAN5N8D4_CLOPF</name>
<evidence type="ECO:0000256" key="6">
    <source>
        <dbReference type="ARBA" id="ARBA00022989"/>
    </source>
</evidence>
<keyword evidence="5 8" id="KW-0812">Transmembrane</keyword>
<accession>A0AAN5N8D4</accession>
<feature type="transmembrane region" description="Helical" evidence="8">
    <location>
        <begin position="373"/>
        <end position="394"/>
    </location>
</feature>
<evidence type="ECO:0000256" key="3">
    <source>
        <dbReference type="ARBA" id="ARBA00022475"/>
    </source>
</evidence>
<dbReference type="FunFam" id="1.20.81.30:FF:000001">
    <property type="entry name" value="Type II secretion system protein F"/>
    <property type="match status" value="2"/>
</dbReference>
<sequence>MANFKYKAINSEGQRIEGSQSADSESQVREMLLSNQYYPLSIEKENSKSKSSFSFNRKVKLKDIAVFCRQFYVMLDSGLSIGKALNILIEQCEKPKLREALIGVNGDLKRGETLANSMRKRKDVFPNLLTSMIDAGERSGNLDIILKRMAEYYEKETKIRGKIKSAMIYPIVLGVVAIIAITFILTFVMPTFVQMFEENNVDLPTSTKMVLGTSKMLGKYGIIIFLILVTAIILLGKYLKSEEGQYKLSVINLKIPVIKKLTQKIIVSRFTRTMGIVSSSGMSLVTSLEIVASVVGNKIAEKELLKVKEKVLKGEGLGDSIMKIKIFPPMLASMVKVGEEAGSLDSILDKTADFYDDELEREIQTATALIEPAMIVLMGVIIGFLLISILTPMFKMYNSIG</sequence>
<dbReference type="Proteomes" id="UP000668358">
    <property type="component" value="Unassembled WGS sequence"/>
</dbReference>
<feature type="transmembrane region" description="Helical" evidence="8">
    <location>
        <begin position="168"/>
        <end position="196"/>
    </location>
</feature>
<keyword evidence="4" id="KW-0997">Cell inner membrane</keyword>
<organism evidence="10 13">
    <name type="scientific">Clostridium perfringens</name>
    <dbReference type="NCBI Taxonomy" id="1502"/>
    <lineage>
        <taxon>Bacteria</taxon>
        <taxon>Bacillati</taxon>
        <taxon>Bacillota</taxon>
        <taxon>Clostridia</taxon>
        <taxon>Eubacteriales</taxon>
        <taxon>Clostridiaceae</taxon>
        <taxon>Clostridium</taxon>
    </lineage>
</organism>
<evidence type="ECO:0000313" key="13">
    <source>
        <dbReference type="Proteomes" id="UP000855421"/>
    </source>
</evidence>
<dbReference type="PANTHER" id="PTHR30012">
    <property type="entry name" value="GENERAL SECRETION PATHWAY PROTEIN"/>
    <property type="match status" value="1"/>
</dbReference>
<evidence type="ECO:0000256" key="4">
    <source>
        <dbReference type="ARBA" id="ARBA00022519"/>
    </source>
</evidence>
<dbReference type="Gene3D" id="1.20.81.30">
    <property type="entry name" value="Type II secretion system (T2SS), domain F"/>
    <property type="match status" value="2"/>
</dbReference>
<dbReference type="InterPro" id="IPR042094">
    <property type="entry name" value="T2SS_GspF_sf"/>
</dbReference>
<dbReference type="RefSeq" id="WP_057232097.1">
    <property type="nucleotide sequence ID" value="NZ_CATNYE010000005.1"/>
</dbReference>
<evidence type="ECO:0000259" key="9">
    <source>
        <dbReference type="Pfam" id="PF00482"/>
    </source>
</evidence>
<evidence type="ECO:0000256" key="7">
    <source>
        <dbReference type="ARBA" id="ARBA00023136"/>
    </source>
</evidence>
<dbReference type="EMBL" id="JAENRE010000004">
    <property type="protein sequence ID" value="MBO3417066.1"/>
    <property type="molecule type" value="Genomic_DNA"/>
</dbReference>
<evidence type="ECO:0000256" key="5">
    <source>
        <dbReference type="ARBA" id="ARBA00022692"/>
    </source>
</evidence>
<evidence type="ECO:0000313" key="12">
    <source>
        <dbReference type="Proteomes" id="UP000668358"/>
    </source>
</evidence>
<dbReference type="PANTHER" id="PTHR30012:SF0">
    <property type="entry name" value="TYPE II SECRETION SYSTEM PROTEIN F-RELATED"/>
    <property type="match status" value="1"/>
</dbReference>
<dbReference type="AlphaFoldDB" id="A0AAN5N8D4"/>
<comment type="subcellular location">
    <subcellularLocation>
        <location evidence="1">Cell inner membrane</location>
        <topology evidence="1">Multi-pass membrane protein</topology>
    </subcellularLocation>
</comment>
<gene>
    <name evidence="10" type="ORF">I9063_001036</name>
    <name evidence="11" type="ORF">JJB78_11155</name>
</gene>
<dbReference type="PRINTS" id="PR00812">
    <property type="entry name" value="BCTERIALGSPF"/>
</dbReference>
<keyword evidence="6 8" id="KW-1133">Transmembrane helix</keyword>
<feature type="domain" description="Type II secretion system protein GspF" evidence="9">
    <location>
        <begin position="67"/>
        <end position="190"/>
    </location>
</feature>
<comment type="caution">
    <text evidence="10">The sequence shown here is derived from an EMBL/GenBank/DDBJ whole genome shotgun (WGS) entry which is preliminary data.</text>
</comment>
<reference evidence="11 12" key="3">
    <citation type="submission" date="2020-12" db="EMBL/GenBank/DDBJ databases">
        <title>Comparative genomics of Clostridium perfringens reveals patterns of host-associated phylogenetic clades and virulence factors.</title>
        <authorList>
            <person name="Smith A.H."/>
            <person name="Geier R."/>
        </authorList>
    </citation>
    <scope>NUCLEOTIDE SEQUENCE [LARGE SCALE GENOMIC DNA]</scope>
    <source>
        <strain evidence="11 12">CHD15829P</strain>
    </source>
</reference>
<reference evidence="10" key="1">
    <citation type="journal article" date="2018" name="Genome Biol.">
        <title>SKESA: strategic k-mer extension for scrupulous assemblies.</title>
        <authorList>
            <person name="Souvorov A."/>
            <person name="Agarwala R."/>
            <person name="Lipman D.J."/>
        </authorList>
    </citation>
    <scope>NUCLEOTIDE SEQUENCE</scope>
    <source>
        <strain evidence="10">C25</strain>
    </source>
</reference>
<dbReference type="InterPro" id="IPR003004">
    <property type="entry name" value="GspF/PilC"/>
</dbReference>